<keyword evidence="3 4" id="KW-0175">Coiled coil</keyword>
<dbReference type="RefSeq" id="XP_040666724.1">
    <property type="nucleotide sequence ID" value="XM_040809062.1"/>
</dbReference>
<feature type="region of interest" description="Disordered" evidence="5">
    <location>
        <begin position="1206"/>
        <end position="1241"/>
    </location>
</feature>
<feature type="region of interest" description="Disordered" evidence="5">
    <location>
        <begin position="835"/>
        <end position="865"/>
    </location>
</feature>
<feature type="compositionally biased region" description="Basic and acidic residues" evidence="5">
    <location>
        <begin position="128"/>
        <end position="143"/>
    </location>
</feature>
<accession>A0A1L9PHI8</accession>
<feature type="coiled-coil region" evidence="4">
    <location>
        <begin position="702"/>
        <end position="729"/>
    </location>
</feature>
<feature type="compositionally biased region" description="Polar residues" evidence="5">
    <location>
        <begin position="1224"/>
        <end position="1234"/>
    </location>
</feature>
<evidence type="ECO:0000313" key="9">
    <source>
        <dbReference type="Proteomes" id="UP000184073"/>
    </source>
</evidence>
<feature type="region of interest" description="Disordered" evidence="5">
    <location>
        <begin position="258"/>
        <end position="372"/>
    </location>
</feature>
<dbReference type="InterPro" id="IPR012943">
    <property type="entry name" value="Cnn_1N"/>
</dbReference>
<feature type="region of interest" description="Disordered" evidence="5">
    <location>
        <begin position="514"/>
        <end position="544"/>
    </location>
</feature>
<feature type="coiled-coil region" evidence="4">
    <location>
        <begin position="773"/>
        <end position="800"/>
    </location>
</feature>
<dbReference type="PANTHER" id="PTHR23160:SF19">
    <property type="entry name" value="MYOSIN HEAVY CHAIN-RELATED PROTEIN"/>
    <property type="match status" value="1"/>
</dbReference>
<reference evidence="9" key="1">
    <citation type="journal article" date="2017" name="Genome Biol.">
        <title>Comparative genomics reveals high biological diversity and specific adaptations in the industrially and medically important fungal genus Aspergillus.</title>
        <authorList>
            <person name="de Vries R.P."/>
            <person name="Riley R."/>
            <person name="Wiebenga A."/>
            <person name="Aguilar-Osorio G."/>
            <person name="Amillis S."/>
            <person name="Uchima C.A."/>
            <person name="Anderluh G."/>
            <person name="Asadollahi M."/>
            <person name="Askin M."/>
            <person name="Barry K."/>
            <person name="Battaglia E."/>
            <person name="Bayram O."/>
            <person name="Benocci T."/>
            <person name="Braus-Stromeyer S.A."/>
            <person name="Caldana C."/>
            <person name="Canovas D."/>
            <person name="Cerqueira G.C."/>
            <person name="Chen F."/>
            <person name="Chen W."/>
            <person name="Choi C."/>
            <person name="Clum A."/>
            <person name="Dos Santos R.A."/>
            <person name="Damasio A.R."/>
            <person name="Diallinas G."/>
            <person name="Emri T."/>
            <person name="Fekete E."/>
            <person name="Flipphi M."/>
            <person name="Freyberg S."/>
            <person name="Gallo A."/>
            <person name="Gournas C."/>
            <person name="Habgood R."/>
            <person name="Hainaut M."/>
            <person name="Harispe M.L."/>
            <person name="Henrissat B."/>
            <person name="Hilden K.S."/>
            <person name="Hope R."/>
            <person name="Hossain A."/>
            <person name="Karabika E."/>
            <person name="Karaffa L."/>
            <person name="Karanyi Z."/>
            <person name="Krasevec N."/>
            <person name="Kuo A."/>
            <person name="Kusch H."/>
            <person name="LaButti K."/>
            <person name="Lagendijk E.L."/>
            <person name="Lapidus A."/>
            <person name="Levasseur A."/>
            <person name="Lindquist E."/>
            <person name="Lipzen A."/>
            <person name="Logrieco A.F."/>
            <person name="MacCabe A."/>
            <person name="Maekelae M.R."/>
            <person name="Malavazi I."/>
            <person name="Melin P."/>
            <person name="Meyer V."/>
            <person name="Mielnichuk N."/>
            <person name="Miskei M."/>
            <person name="Molnar A.P."/>
            <person name="Mule G."/>
            <person name="Ngan C.Y."/>
            <person name="Orejas M."/>
            <person name="Orosz E."/>
            <person name="Ouedraogo J.P."/>
            <person name="Overkamp K.M."/>
            <person name="Park H.-S."/>
            <person name="Perrone G."/>
            <person name="Piumi F."/>
            <person name="Punt P.J."/>
            <person name="Ram A.F."/>
            <person name="Ramon A."/>
            <person name="Rauscher S."/>
            <person name="Record E."/>
            <person name="Riano-Pachon D.M."/>
            <person name="Robert V."/>
            <person name="Roehrig J."/>
            <person name="Ruller R."/>
            <person name="Salamov A."/>
            <person name="Salih N.S."/>
            <person name="Samson R.A."/>
            <person name="Sandor E."/>
            <person name="Sanguinetti M."/>
            <person name="Schuetze T."/>
            <person name="Sepcic K."/>
            <person name="Shelest E."/>
            <person name="Sherlock G."/>
            <person name="Sophianopoulou V."/>
            <person name="Squina F.M."/>
            <person name="Sun H."/>
            <person name="Susca A."/>
            <person name="Todd R.B."/>
            <person name="Tsang A."/>
            <person name="Unkles S.E."/>
            <person name="van de Wiele N."/>
            <person name="van Rossen-Uffink D."/>
            <person name="Oliveira J.V."/>
            <person name="Vesth T.C."/>
            <person name="Visser J."/>
            <person name="Yu J.-H."/>
            <person name="Zhou M."/>
            <person name="Andersen M.R."/>
            <person name="Archer D.B."/>
            <person name="Baker S.E."/>
            <person name="Benoit I."/>
            <person name="Brakhage A.A."/>
            <person name="Braus G.H."/>
            <person name="Fischer R."/>
            <person name="Frisvad J.C."/>
            <person name="Goldman G.H."/>
            <person name="Houbraken J."/>
            <person name="Oakley B."/>
            <person name="Pocsi I."/>
            <person name="Scazzocchio C."/>
            <person name="Seiboth B."/>
            <person name="vanKuyk P.A."/>
            <person name="Wortman J."/>
            <person name="Dyer P.S."/>
            <person name="Grigoriev I.V."/>
        </authorList>
    </citation>
    <scope>NUCLEOTIDE SEQUENCE [LARGE SCALE GENOMIC DNA]</scope>
    <source>
        <strain evidence="9">CBS 583.65</strain>
    </source>
</reference>
<feature type="region of interest" description="Disordered" evidence="5">
    <location>
        <begin position="1399"/>
        <end position="1476"/>
    </location>
</feature>
<proteinExistence type="predicted"/>
<dbReference type="PANTHER" id="PTHR23160">
    <property type="entry name" value="SYNAPTONEMAL COMPLEX PROTEIN-RELATED"/>
    <property type="match status" value="1"/>
</dbReference>
<evidence type="ECO:0000313" key="8">
    <source>
        <dbReference type="EMBL" id="OJJ00962.1"/>
    </source>
</evidence>
<feature type="domain" description="Mto1-like Mto2p-binding" evidence="7">
    <location>
        <begin position="1478"/>
        <end position="1528"/>
    </location>
</feature>
<dbReference type="EMBL" id="KV878127">
    <property type="protein sequence ID" value="OJJ00962.1"/>
    <property type="molecule type" value="Genomic_DNA"/>
</dbReference>
<dbReference type="STRING" id="1036611.A0A1L9PHI8"/>
<dbReference type="GO" id="GO:0005815">
    <property type="term" value="C:microtubule organizing center"/>
    <property type="evidence" value="ECO:0007669"/>
    <property type="project" value="InterPro"/>
</dbReference>
<feature type="compositionally biased region" description="Basic and acidic residues" evidence="5">
    <location>
        <begin position="1553"/>
        <end position="1565"/>
    </location>
</feature>
<feature type="region of interest" description="Disordered" evidence="5">
    <location>
        <begin position="1536"/>
        <end position="1576"/>
    </location>
</feature>
<keyword evidence="2" id="KW-0963">Cytoplasm</keyword>
<feature type="region of interest" description="Disordered" evidence="5">
    <location>
        <begin position="735"/>
        <end position="771"/>
    </location>
</feature>
<feature type="coiled-coil region" evidence="4">
    <location>
        <begin position="870"/>
        <end position="1170"/>
    </location>
</feature>
<name>A0A1L9PHI8_ASPVE</name>
<dbReference type="OrthoDB" id="10255000at2759"/>
<dbReference type="GO" id="GO:0005737">
    <property type="term" value="C:cytoplasm"/>
    <property type="evidence" value="ECO:0007669"/>
    <property type="project" value="UniProtKB-SubCell"/>
</dbReference>
<keyword evidence="9" id="KW-1185">Reference proteome</keyword>
<dbReference type="Pfam" id="PF07989">
    <property type="entry name" value="Cnn_1N"/>
    <property type="match status" value="1"/>
</dbReference>
<feature type="compositionally biased region" description="Polar residues" evidence="5">
    <location>
        <begin position="351"/>
        <end position="372"/>
    </location>
</feature>
<feature type="compositionally biased region" description="Basic and acidic residues" evidence="5">
    <location>
        <begin position="514"/>
        <end position="523"/>
    </location>
</feature>
<feature type="compositionally biased region" description="Polar residues" evidence="5">
    <location>
        <begin position="535"/>
        <end position="544"/>
    </location>
</feature>
<evidence type="ECO:0000259" key="6">
    <source>
        <dbReference type="Pfam" id="PF07989"/>
    </source>
</evidence>
<evidence type="ECO:0000259" key="7">
    <source>
        <dbReference type="Pfam" id="PF12808"/>
    </source>
</evidence>
<feature type="domain" description="Mto1-like Mto2p-binding" evidence="7">
    <location>
        <begin position="1352"/>
        <end position="1400"/>
    </location>
</feature>
<dbReference type="InterPro" id="IPR024545">
    <property type="entry name" value="Mto1-like_Mto2p-bd"/>
</dbReference>
<dbReference type="Pfam" id="PF12808">
    <property type="entry name" value="Mto2_bdg"/>
    <property type="match status" value="2"/>
</dbReference>
<feature type="compositionally biased region" description="Polar residues" evidence="5">
    <location>
        <begin position="269"/>
        <end position="312"/>
    </location>
</feature>
<organism evidence="8 9">
    <name type="scientific">Aspergillus versicolor CBS 583.65</name>
    <dbReference type="NCBI Taxonomy" id="1036611"/>
    <lineage>
        <taxon>Eukaryota</taxon>
        <taxon>Fungi</taxon>
        <taxon>Dikarya</taxon>
        <taxon>Ascomycota</taxon>
        <taxon>Pezizomycotina</taxon>
        <taxon>Eurotiomycetes</taxon>
        <taxon>Eurotiomycetidae</taxon>
        <taxon>Eurotiales</taxon>
        <taxon>Aspergillaceae</taxon>
        <taxon>Aspergillus</taxon>
        <taxon>Aspergillus subgen. Nidulantes</taxon>
    </lineage>
</organism>
<feature type="compositionally biased region" description="Polar residues" evidence="5">
    <location>
        <begin position="1445"/>
        <end position="1458"/>
    </location>
</feature>
<evidence type="ECO:0000256" key="2">
    <source>
        <dbReference type="ARBA" id="ARBA00022490"/>
    </source>
</evidence>
<evidence type="ECO:0008006" key="10">
    <source>
        <dbReference type="Google" id="ProtNLM"/>
    </source>
</evidence>
<dbReference type="VEuPathDB" id="FungiDB:ASPVEDRAFT_190404"/>
<evidence type="ECO:0000256" key="1">
    <source>
        <dbReference type="ARBA" id="ARBA00004496"/>
    </source>
</evidence>
<feature type="region of interest" description="Disordered" evidence="5">
    <location>
        <begin position="1"/>
        <end position="46"/>
    </location>
</feature>
<feature type="domain" description="Centrosomin N-terminal motif 1" evidence="6">
    <location>
        <begin position="538"/>
        <end position="610"/>
    </location>
</feature>
<gene>
    <name evidence="8" type="ORF">ASPVEDRAFT_190404</name>
</gene>
<dbReference type="Gene3D" id="1.10.287.1490">
    <property type="match status" value="1"/>
</dbReference>
<feature type="region of interest" description="Disordered" evidence="5">
    <location>
        <begin position="65"/>
        <end position="143"/>
    </location>
</feature>
<feature type="compositionally biased region" description="Polar residues" evidence="5">
    <location>
        <begin position="81"/>
        <end position="90"/>
    </location>
</feature>
<feature type="compositionally biased region" description="Polar residues" evidence="5">
    <location>
        <begin position="319"/>
        <end position="336"/>
    </location>
</feature>
<dbReference type="Proteomes" id="UP000184073">
    <property type="component" value="Unassembled WGS sequence"/>
</dbReference>
<feature type="region of interest" description="Disordered" evidence="5">
    <location>
        <begin position="412"/>
        <end position="486"/>
    </location>
</feature>
<protein>
    <recommendedName>
        <fullName evidence="10">Centrosomin N-terminal motif 1 domain-containing protein</fullName>
    </recommendedName>
</protein>
<dbReference type="GeneID" id="63724573"/>
<comment type="subcellular location">
    <subcellularLocation>
        <location evidence="1">Cytoplasm</location>
    </subcellularLocation>
</comment>
<feature type="compositionally biased region" description="Low complexity" evidence="5">
    <location>
        <begin position="453"/>
        <end position="466"/>
    </location>
</feature>
<feature type="compositionally biased region" description="Basic and acidic residues" evidence="5">
    <location>
        <begin position="601"/>
        <end position="626"/>
    </location>
</feature>
<feature type="coiled-coil region" evidence="4">
    <location>
        <begin position="1501"/>
        <end position="1528"/>
    </location>
</feature>
<evidence type="ECO:0000256" key="5">
    <source>
        <dbReference type="SAM" id="MobiDB-lite"/>
    </source>
</evidence>
<sequence length="1576" mass="176883">MSTGPAHPSSVNAVDDNANRGRRTSFFSLSPTHHLESDLASLDTDDEFCDPLDYMVEETRWDLSPKTMNATADRGDEHRQNTPQAASPSMNHDDNEMDNSAFEQQDRYDTQLSPDSLPPLPDNDDSSLEEHSDHGRAENQTFLDEKEMQKKLMDMESSFLPEPSTIEITAADRTTGADDTYVVGALDKEDALDFVEPSWAAPDDSSHDLTSTNNGVPIPPSPGIGPTEDSTLNLDATPAASGEQYGDNITMLEAIPSSPAAAAAARMGSRNQSLLHENVDGTSQQEPSQLSQEYSVDQSSLESANQSLQSAQDFGDPSATHSRIFSDATTSDADNASRTSNRRSSRPKYLSSRQSANRLSYSSAASGATEGTRSDATLGAADYALQSGGAAPNLTVGSRRNNLARSVSLGSMASGISGYSDENIMNKRDMSGTTDSGLHTLDEEEGLQSRPVSSHQQQSEQQSQSESADETSGPMTPKAKPRDQGFPTDTVIAERVKDVQVPSAFVKQYREDFGHGLSPDKRGPGMTPGFARSGRSLTLKEQSSTIDRLSKENFDLKMRIHFLNEALNRRSEEGVKEMISENVELKSDKLKLQKDNQGLKRKIRDLEKQLKDQQSDKESMKNHDPEGFDEDDRDHAHDEELVYLRERIETYELEIERLRSESMAREGEKRRLAEMVKSLNDGRPVGSDSGAREERDMWKDMLEAETAAREQADDENKRLREELMRCRNETSFSVPPVAPLRTANRDRGGSMVSYSAASDRDMHRNAATGSSSSSTLVMEYELLRQENAELRREVSAQTSMLTSRNREKERLYQEIEELKLGQRRDRSIAGDSILERSASRAQGRPPSRFSDQTGQSPVDDAEREDWEVRNGQLRDQVSTLKLENQAIRQQVDDYSRELEALDKAYQADMADERDAAFQDLRAEAQEELDGIGDELDQKVEECQRLTEDLRTQDENLRTLQAEMRSASEGIIRLEEDAQNNLQRYKAVQQELEECNGEMESLEKSLYEANSKVQRLSVQIESSHNEIAFLREEQDGDKIKIGDLESELKTYQMSLQSEKDKTSELEERLAEERHQREVVGSKEKQEVQRIMNELNREASAAKEESRKLKKSLSAQEIETATWKERLTDLENNLREILGDISGSRSSLISNITKLQKELESTALELESTRSTLDEKESLLQNRDALLESHGLESRKLSELLDRERHARRADKQSFDQALKSHHQASRTITQNNSRITELESARSQDRKRFTGLEQQFREQLNERNSMLLTIWKRLSGMCGPDWAHSNSLINGNLPSQEVIGNILFWPGFSRNLLLAVKTLESVISGFKSRVKDVERNLTKQYQTLEHVFGLRIKKLDRLEETTMNMRAQLQTRNQTGLSPELSKLRGENRLLKAELNLLQTHPRSRGTGMGGSPRASTIDVTERGPLVRANPTADSSPKSVARSGIPQPSQISTSTTLAENTGAVARPRHRSSEPGNQEVWIKRLHELEKRLKGEREARLLDRSGARRRLEERDAENKRLRAQLDRQRLRKGISREAFTDDGAIGPGSDLITGDEGYRDQDEVHSSSEGEGITVDIEV</sequence>
<evidence type="ECO:0000256" key="4">
    <source>
        <dbReference type="SAM" id="Coils"/>
    </source>
</evidence>
<feature type="region of interest" description="Disordered" evidence="5">
    <location>
        <begin position="197"/>
        <end position="245"/>
    </location>
</feature>
<feature type="region of interest" description="Disordered" evidence="5">
    <location>
        <begin position="601"/>
        <end position="636"/>
    </location>
</feature>
<evidence type="ECO:0000256" key="3">
    <source>
        <dbReference type="ARBA" id="ARBA00023054"/>
    </source>
</evidence>